<keyword evidence="10" id="KW-1185">Reference proteome</keyword>
<comment type="caution">
    <text evidence="9">The sequence shown here is derived from an EMBL/GenBank/DDBJ whole genome shotgun (WGS) entry which is preliminary data.</text>
</comment>
<name>A0ABR4C1V5_9HELO</name>
<proteinExistence type="inferred from homology"/>
<evidence type="ECO:0000256" key="6">
    <source>
        <dbReference type="ARBA" id="ARBA00039017"/>
    </source>
</evidence>
<dbReference type="Proteomes" id="UP001595075">
    <property type="component" value="Unassembled WGS sequence"/>
</dbReference>
<protein>
    <recommendedName>
        <fullName evidence="6">nicotinamidase</fullName>
        <ecNumber evidence="6">3.5.1.19</ecNumber>
    </recommendedName>
    <alternativeName>
        <fullName evidence="7">Nicotinamide deamidase</fullName>
    </alternativeName>
</protein>
<sequence>MAATTPTADFKPALIIVDAQEDFCPPNGTLAVPNGRSIIPTINTLLSLPFVLKIATQDWHPPDHISFASSHASKRAFVDTTTITNPSNSSESYTTRLWPDHCIQNTPGAALLSDLDVSKIDQVIKKGVRREVEMYSAFYDPLKEPRCCDSGLVAVLRERGVTDVFVVGLAFDYCVKATAVDAASEGFRTYVVGEGTRAVEPEKWEVVLKELKERGVEVVDFEGEEVKRVRKA</sequence>
<dbReference type="PANTHER" id="PTHR11080">
    <property type="entry name" value="PYRAZINAMIDASE/NICOTINAMIDASE"/>
    <property type="match status" value="1"/>
</dbReference>
<accession>A0ABR4C1V5</accession>
<evidence type="ECO:0000256" key="7">
    <source>
        <dbReference type="ARBA" id="ARBA00043224"/>
    </source>
</evidence>
<evidence type="ECO:0000313" key="10">
    <source>
        <dbReference type="Proteomes" id="UP001595075"/>
    </source>
</evidence>
<dbReference type="InterPro" id="IPR052347">
    <property type="entry name" value="Isochorismatase_Nicotinamidase"/>
</dbReference>
<dbReference type="Pfam" id="PF00857">
    <property type="entry name" value="Isochorismatase"/>
    <property type="match status" value="1"/>
</dbReference>
<organism evidence="9 10">
    <name type="scientific">Oculimacula yallundae</name>
    <dbReference type="NCBI Taxonomy" id="86028"/>
    <lineage>
        <taxon>Eukaryota</taxon>
        <taxon>Fungi</taxon>
        <taxon>Dikarya</taxon>
        <taxon>Ascomycota</taxon>
        <taxon>Pezizomycotina</taxon>
        <taxon>Leotiomycetes</taxon>
        <taxon>Helotiales</taxon>
        <taxon>Ploettnerulaceae</taxon>
        <taxon>Oculimacula</taxon>
    </lineage>
</organism>
<evidence type="ECO:0000256" key="5">
    <source>
        <dbReference type="ARBA" id="ARBA00037900"/>
    </source>
</evidence>
<dbReference type="SUPFAM" id="SSF52499">
    <property type="entry name" value="Isochorismatase-like hydrolases"/>
    <property type="match status" value="1"/>
</dbReference>
<dbReference type="EMBL" id="JAZHXI010000015">
    <property type="protein sequence ID" value="KAL2063542.1"/>
    <property type="molecule type" value="Genomic_DNA"/>
</dbReference>
<evidence type="ECO:0000313" key="9">
    <source>
        <dbReference type="EMBL" id="KAL2063542.1"/>
    </source>
</evidence>
<dbReference type="EC" id="3.5.1.19" evidence="6"/>
<comment type="similarity">
    <text evidence="1">Belongs to the isochorismatase family.</text>
</comment>
<feature type="domain" description="Isochorismatase-like" evidence="8">
    <location>
        <begin position="13"/>
        <end position="221"/>
    </location>
</feature>
<keyword evidence="3" id="KW-0479">Metal-binding</keyword>
<evidence type="ECO:0000256" key="1">
    <source>
        <dbReference type="ARBA" id="ARBA00006336"/>
    </source>
</evidence>
<keyword evidence="4" id="KW-0378">Hydrolase</keyword>
<dbReference type="InterPro" id="IPR000868">
    <property type="entry name" value="Isochorismatase-like_dom"/>
</dbReference>
<evidence type="ECO:0000256" key="2">
    <source>
        <dbReference type="ARBA" id="ARBA00022642"/>
    </source>
</evidence>
<dbReference type="InterPro" id="IPR036380">
    <property type="entry name" value="Isochorismatase-like_sf"/>
</dbReference>
<evidence type="ECO:0000256" key="4">
    <source>
        <dbReference type="ARBA" id="ARBA00022801"/>
    </source>
</evidence>
<reference evidence="9 10" key="1">
    <citation type="journal article" date="2024" name="Commun. Biol.">
        <title>Comparative genomic analysis of thermophilic fungi reveals convergent evolutionary adaptations and gene losses.</title>
        <authorList>
            <person name="Steindorff A.S."/>
            <person name="Aguilar-Pontes M.V."/>
            <person name="Robinson A.J."/>
            <person name="Andreopoulos B."/>
            <person name="LaButti K."/>
            <person name="Kuo A."/>
            <person name="Mondo S."/>
            <person name="Riley R."/>
            <person name="Otillar R."/>
            <person name="Haridas S."/>
            <person name="Lipzen A."/>
            <person name="Grimwood J."/>
            <person name="Schmutz J."/>
            <person name="Clum A."/>
            <person name="Reid I.D."/>
            <person name="Moisan M.C."/>
            <person name="Butler G."/>
            <person name="Nguyen T.T.M."/>
            <person name="Dewar K."/>
            <person name="Conant G."/>
            <person name="Drula E."/>
            <person name="Henrissat B."/>
            <person name="Hansel C."/>
            <person name="Singer S."/>
            <person name="Hutchinson M.I."/>
            <person name="de Vries R.P."/>
            <person name="Natvig D.O."/>
            <person name="Powell A.J."/>
            <person name="Tsang A."/>
            <person name="Grigoriev I.V."/>
        </authorList>
    </citation>
    <scope>NUCLEOTIDE SEQUENCE [LARGE SCALE GENOMIC DNA]</scope>
    <source>
        <strain evidence="9 10">CBS 494.80</strain>
    </source>
</reference>
<comment type="pathway">
    <text evidence="5">Cofactor biosynthesis; nicotinate biosynthesis; nicotinate from nicotinamide: step 1/1.</text>
</comment>
<keyword evidence="2" id="KW-0662">Pyridine nucleotide biosynthesis</keyword>
<evidence type="ECO:0000259" key="8">
    <source>
        <dbReference type="Pfam" id="PF00857"/>
    </source>
</evidence>
<gene>
    <name evidence="9" type="ORF">VTL71DRAFT_5347</name>
</gene>
<dbReference type="Gene3D" id="3.40.50.850">
    <property type="entry name" value="Isochorismatase-like"/>
    <property type="match status" value="1"/>
</dbReference>
<dbReference type="PANTHER" id="PTHR11080:SF2">
    <property type="entry name" value="LD05707P"/>
    <property type="match status" value="1"/>
</dbReference>
<evidence type="ECO:0000256" key="3">
    <source>
        <dbReference type="ARBA" id="ARBA00022723"/>
    </source>
</evidence>
<dbReference type="CDD" id="cd01011">
    <property type="entry name" value="nicotinamidase"/>
    <property type="match status" value="1"/>
</dbReference>